<reference evidence="3 4" key="1">
    <citation type="submission" date="2020-04" db="EMBL/GenBank/DDBJ databases">
        <authorList>
            <person name="Laetsch R D."/>
            <person name="Stevens L."/>
            <person name="Kumar S."/>
            <person name="Blaxter L. M."/>
        </authorList>
    </citation>
    <scope>NUCLEOTIDE SEQUENCE [LARGE SCALE GENOMIC DNA]</scope>
</reference>
<accession>A0A8S1EP07</accession>
<protein>
    <submittedName>
        <fullName evidence="3">Uncharacterized protein</fullName>
    </submittedName>
</protein>
<keyword evidence="2" id="KW-0732">Signal</keyword>
<dbReference type="AlphaFoldDB" id="A0A8S1EP07"/>
<evidence type="ECO:0000256" key="1">
    <source>
        <dbReference type="SAM" id="MobiDB-lite"/>
    </source>
</evidence>
<feature type="chain" id="PRO_5035814856" evidence="2">
    <location>
        <begin position="18"/>
        <end position="80"/>
    </location>
</feature>
<name>A0A8S1EP07_9PELO</name>
<dbReference type="EMBL" id="CADEPM010000003">
    <property type="protein sequence ID" value="CAB3401748.1"/>
    <property type="molecule type" value="Genomic_DNA"/>
</dbReference>
<proteinExistence type="predicted"/>
<comment type="caution">
    <text evidence="3">The sequence shown here is derived from an EMBL/GenBank/DDBJ whole genome shotgun (WGS) entry which is preliminary data.</text>
</comment>
<dbReference type="Proteomes" id="UP000494206">
    <property type="component" value="Unassembled WGS sequence"/>
</dbReference>
<evidence type="ECO:0000313" key="3">
    <source>
        <dbReference type="EMBL" id="CAB3401748.1"/>
    </source>
</evidence>
<evidence type="ECO:0000313" key="4">
    <source>
        <dbReference type="Proteomes" id="UP000494206"/>
    </source>
</evidence>
<gene>
    <name evidence="3" type="ORF">CBOVIS_LOCUS4450</name>
</gene>
<feature type="signal peptide" evidence="2">
    <location>
        <begin position="1"/>
        <end position="17"/>
    </location>
</feature>
<organism evidence="3 4">
    <name type="scientific">Caenorhabditis bovis</name>
    <dbReference type="NCBI Taxonomy" id="2654633"/>
    <lineage>
        <taxon>Eukaryota</taxon>
        <taxon>Metazoa</taxon>
        <taxon>Ecdysozoa</taxon>
        <taxon>Nematoda</taxon>
        <taxon>Chromadorea</taxon>
        <taxon>Rhabditida</taxon>
        <taxon>Rhabditina</taxon>
        <taxon>Rhabditomorpha</taxon>
        <taxon>Rhabditoidea</taxon>
        <taxon>Rhabditidae</taxon>
        <taxon>Peloderinae</taxon>
        <taxon>Caenorhabditis</taxon>
    </lineage>
</organism>
<keyword evidence="4" id="KW-1185">Reference proteome</keyword>
<evidence type="ECO:0000256" key="2">
    <source>
        <dbReference type="SAM" id="SignalP"/>
    </source>
</evidence>
<sequence length="80" mass="8549">MLIFFAMLALQFSALNSISVWQGIARKFADPNAGRSISGNSSSPPPYSNSPYAPRPVGGRKTGISAPSGVGLDKWRGYFK</sequence>
<feature type="region of interest" description="Disordered" evidence="1">
    <location>
        <begin position="34"/>
        <end position="80"/>
    </location>
</feature>